<dbReference type="OrthoDB" id="9130756at2"/>
<accession>A0A2T3NM41</accession>
<evidence type="ECO:0000313" key="2">
    <source>
        <dbReference type="Proteomes" id="UP000241346"/>
    </source>
</evidence>
<dbReference type="RefSeq" id="WP_107297140.1">
    <property type="nucleotide sequence ID" value="NZ_PYMB01000001.1"/>
</dbReference>
<reference evidence="1 2" key="1">
    <citation type="submission" date="2018-03" db="EMBL/GenBank/DDBJ databases">
        <title>Whole genome sequencing of Histamine producing bacteria.</title>
        <authorList>
            <person name="Butler K."/>
        </authorList>
    </citation>
    <scope>NUCLEOTIDE SEQUENCE [LARGE SCALE GENOMIC DNA]</scope>
    <source>
        <strain evidence="1 2">DSM 19138</strain>
    </source>
</reference>
<evidence type="ECO:0000313" key="1">
    <source>
        <dbReference type="EMBL" id="PSW16518.1"/>
    </source>
</evidence>
<gene>
    <name evidence="1" type="ORF">C9J01_05830</name>
</gene>
<dbReference type="EMBL" id="PYMB01000001">
    <property type="protein sequence ID" value="PSW16518.1"/>
    <property type="molecule type" value="Genomic_DNA"/>
</dbReference>
<proteinExistence type="predicted"/>
<organism evidence="1 2">
    <name type="scientific">Photobacterium rosenbergii</name>
    <dbReference type="NCBI Taxonomy" id="294936"/>
    <lineage>
        <taxon>Bacteria</taxon>
        <taxon>Pseudomonadati</taxon>
        <taxon>Pseudomonadota</taxon>
        <taxon>Gammaproteobacteria</taxon>
        <taxon>Vibrionales</taxon>
        <taxon>Vibrionaceae</taxon>
        <taxon>Photobacterium</taxon>
    </lineage>
</organism>
<dbReference type="AlphaFoldDB" id="A0A2T3NM41"/>
<comment type="caution">
    <text evidence="1">The sequence shown here is derived from an EMBL/GenBank/DDBJ whole genome shotgun (WGS) entry which is preliminary data.</text>
</comment>
<protein>
    <submittedName>
        <fullName evidence="1">Uncharacterized protein</fullName>
    </submittedName>
</protein>
<name>A0A2T3NM41_9GAMM</name>
<sequence>MFNKQFEESIKDSITNIQSLLTINFDNPHLKIHKVTFDDFDKPCFEVHIQNPMSASDTIELDFEQLSYYLNHPKDLIVYYYKERYIDYIEWLKTGGLVQCTAITTTGIRCKNFISNKKYSLHEHIKLKNKGRTCSKHQA</sequence>
<dbReference type="Proteomes" id="UP000241346">
    <property type="component" value="Unassembled WGS sequence"/>
</dbReference>